<dbReference type="EMBL" id="JACVVK020000350">
    <property type="protein sequence ID" value="KAK7477431.1"/>
    <property type="molecule type" value="Genomic_DNA"/>
</dbReference>
<proteinExistence type="predicted"/>
<gene>
    <name evidence="1" type="ORF">BaRGS_00031333</name>
</gene>
<protein>
    <submittedName>
        <fullName evidence="1">Uncharacterized protein</fullName>
    </submittedName>
</protein>
<dbReference type="AlphaFoldDB" id="A0ABD0JR92"/>
<organism evidence="1 2">
    <name type="scientific">Batillaria attramentaria</name>
    <dbReference type="NCBI Taxonomy" id="370345"/>
    <lineage>
        <taxon>Eukaryota</taxon>
        <taxon>Metazoa</taxon>
        <taxon>Spiralia</taxon>
        <taxon>Lophotrochozoa</taxon>
        <taxon>Mollusca</taxon>
        <taxon>Gastropoda</taxon>
        <taxon>Caenogastropoda</taxon>
        <taxon>Sorbeoconcha</taxon>
        <taxon>Cerithioidea</taxon>
        <taxon>Batillariidae</taxon>
        <taxon>Batillaria</taxon>
    </lineage>
</organism>
<name>A0ABD0JR92_9CAEN</name>
<comment type="caution">
    <text evidence="1">The sequence shown here is derived from an EMBL/GenBank/DDBJ whole genome shotgun (WGS) entry which is preliminary data.</text>
</comment>
<evidence type="ECO:0000313" key="2">
    <source>
        <dbReference type="Proteomes" id="UP001519460"/>
    </source>
</evidence>
<keyword evidence="2" id="KW-1185">Reference proteome</keyword>
<reference evidence="1 2" key="1">
    <citation type="journal article" date="2023" name="Sci. Data">
        <title>Genome assembly of the Korean intertidal mud-creeper Batillaria attramentaria.</title>
        <authorList>
            <person name="Patra A.K."/>
            <person name="Ho P.T."/>
            <person name="Jun S."/>
            <person name="Lee S.J."/>
            <person name="Kim Y."/>
            <person name="Won Y.J."/>
        </authorList>
    </citation>
    <scope>NUCLEOTIDE SEQUENCE [LARGE SCALE GENOMIC DNA]</scope>
    <source>
        <strain evidence="1">Wonlab-2016</strain>
    </source>
</reference>
<accession>A0ABD0JR92</accession>
<evidence type="ECO:0000313" key="1">
    <source>
        <dbReference type="EMBL" id="KAK7477431.1"/>
    </source>
</evidence>
<dbReference type="Proteomes" id="UP001519460">
    <property type="component" value="Unassembled WGS sequence"/>
</dbReference>
<sequence length="81" mass="9052">MRGKVSLRIHKPWNGGRQRQNRTEMYISERFSVPSVLPIQQESGSSVCGRRDGVDSELGDSINHVKSPAFLGRSASCSYEQ</sequence>